<gene>
    <name evidence="2" type="ORF">C8A00DRAFT_43619</name>
</gene>
<dbReference type="EMBL" id="MU856940">
    <property type="protein sequence ID" value="KAK4153436.1"/>
    <property type="molecule type" value="Genomic_DNA"/>
</dbReference>
<feature type="compositionally biased region" description="Basic and acidic residues" evidence="1">
    <location>
        <begin position="75"/>
        <end position="87"/>
    </location>
</feature>
<name>A0AAN6VNE7_9PEZI</name>
<evidence type="ECO:0000313" key="3">
    <source>
        <dbReference type="Proteomes" id="UP001302745"/>
    </source>
</evidence>
<evidence type="ECO:0000256" key="1">
    <source>
        <dbReference type="SAM" id="MobiDB-lite"/>
    </source>
</evidence>
<proteinExistence type="predicted"/>
<comment type="caution">
    <text evidence="2">The sequence shown here is derived from an EMBL/GenBank/DDBJ whole genome shotgun (WGS) entry which is preliminary data.</text>
</comment>
<reference evidence="2" key="2">
    <citation type="submission" date="2023-05" db="EMBL/GenBank/DDBJ databases">
        <authorList>
            <consortium name="Lawrence Berkeley National Laboratory"/>
            <person name="Steindorff A."/>
            <person name="Hensen N."/>
            <person name="Bonometti L."/>
            <person name="Westerberg I."/>
            <person name="Brannstrom I.O."/>
            <person name="Guillou S."/>
            <person name="Cros-Aarteil S."/>
            <person name="Calhoun S."/>
            <person name="Haridas S."/>
            <person name="Kuo A."/>
            <person name="Mondo S."/>
            <person name="Pangilinan J."/>
            <person name="Riley R."/>
            <person name="Labutti K."/>
            <person name="Andreopoulos B."/>
            <person name="Lipzen A."/>
            <person name="Chen C."/>
            <person name="Yanf M."/>
            <person name="Daum C."/>
            <person name="Ng V."/>
            <person name="Clum A."/>
            <person name="Ohm R."/>
            <person name="Martin F."/>
            <person name="Silar P."/>
            <person name="Natvig D."/>
            <person name="Lalanne C."/>
            <person name="Gautier V."/>
            <person name="Ament-Velasquez S.L."/>
            <person name="Kruys A."/>
            <person name="Hutchinson M.I."/>
            <person name="Powell A.J."/>
            <person name="Barry K."/>
            <person name="Miller A.N."/>
            <person name="Grigoriev I.V."/>
            <person name="Debuchy R."/>
            <person name="Gladieux P."/>
            <person name="Thoren M.H."/>
            <person name="Johannesson H."/>
        </authorList>
    </citation>
    <scope>NUCLEOTIDE SEQUENCE</scope>
    <source>
        <strain evidence="2">CBS 538.74</strain>
    </source>
</reference>
<evidence type="ECO:0000313" key="2">
    <source>
        <dbReference type="EMBL" id="KAK4153436.1"/>
    </source>
</evidence>
<accession>A0AAN6VNE7</accession>
<feature type="region of interest" description="Disordered" evidence="1">
    <location>
        <begin position="1"/>
        <end position="191"/>
    </location>
</feature>
<feature type="compositionally biased region" description="Polar residues" evidence="1">
    <location>
        <begin position="27"/>
        <end position="36"/>
    </location>
</feature>
<sequence>MSADPNSVGKQGQFHSSVPPAKPMMTSGHQLGQQVGNAAVPEFRAQTHAPGTAPKQNTYKPNPIHETPGQALNPDAERAEAGGRTEALDMPGATSGDVHKASTFARPMEGQNQRELHGAHGVGKRKGERSGLEGVGATTATTSDETVEGRTRALGADLPEGVERGIRGKGPGAEETNPASAAEVASEKRRS</sequence>
<feature type="compositionally biased region" description="Polar residues" evidence="1">
    <location>
        <begin position="1"/>
        <end position="16"/>
    </location>
</feature>
<protein>
    <submittedName>
        <fullName evidence="2">Uncharacterized protein</fullName>
    </submittedName>
</protein>
<organism evidence="2 3">
    <name type="scientific">Chaetomidium leptoderma</name>
    <dbReference type="NCBI Taxonomy" id="669021"/>
    <lineage>
        <taxon>Eukaryota</taxon>
        <taxon>Fungi</taxon>
        <taxon>Dikarya</taxon>
        <taxon>Ascomycota</taxon>
        <taxon>Pezizomycotina</taxon>
        <taxon>Sordariomycetes</taxon>
        <taxon>Sordariomycetidae</taxon>
        <taxon>Sordariales</taxon>
        <taxon>Chaetomiaceae</taxon>
        <taxon>Chaetomidium</taxon>
    </lineage>
</organism>
<reference evidence="2" key="1">
    <citation type="journal article" date="2023" name="Mol. Phylogenet. Evol.">
        <title>Genome-scale phylogeny and comparative genomics of the fungal order Sordariales.</title>
        <authorList>
            <person name="Hensen N."/>
            <person name="Bonometti L."/>
            <person name="Westerberg I."/>
            <person name="Brannstrom I.O."/>
            <person name="Guillou S."/>
            <person name="Cros-Aarteil S."/>
            <person name="Calhoun S."/>
            <person name="Haridas S."/>
            <person name="Kuo A."/>
            <person name="Mondo S."/>
            <person name="Pangilinan J."/>
            <person name="Riley R."/>
            <person name="LaButti K."/>
            <person name="Andreopoulos B."/>
            <person name="Lipzen A."/>
            <person name="Chen C."/>
            <person name="Yan M."/>
            <person name="Daum C."/>
            <person name="Ng V."/>
            <person name="Clum A."/>
            <person name="Steindorff A."/>
            <person name="Ohm R.A."/>
            <person name="Martin F."/>
            <person name="Silar P."/>
            <person name="Natvig D.O."/>
            <person name="Lalanne C."/>
            <person name="Gautier V."/>
            <person name="Ament-Velasquez S.L."/>
            <person name="Kruys A."/>
            <person name="Hutchinson M.I."/>
            <person name="Powell A.J."/>
            <person name="Barry K."/>
            <person name="Miller A.N."/>
            <person name="Grigoriev I.V."/>
            <person name="Debuchy R."/>
            <person name="Gladieux P."/>
            <person name="Hiltunen Thoren M."/>
            <person name="Johannesson H."/>
        </authorList>
    </citation>
    <scope>NUCLEOTIDE SEQUENCE</scope>
    <source>
        <strain evidence="2">CBS 538.74</strain>
    </source>
</reference>
<dbReference type="Proteomes" id="UP001302745">
    <property type="component" value="Unassembled WGS sequence"/>
</dbReference>
<dbReference type="AlphaFoldDB" id="A0AAN6VNE7"/>
<keyword evidence="3" id="KW-1185">Reference proteome</keyword>